<evidence type="ECO:0000313" key="2">
    <source>
        <dbReference type="EMBL" id="KAH1179909.1"/>
    </source>
</evidence>
<feature type="compositionally biased region" description="Low complexity" evidence="1">
    <location>
        <begin position="56"/>
        <end position="69"/>
    </location>
</feature>
<accession>A0A9D4B483</accession>
<comment type="caution">
    <text evidence="2">The sequence shown here is derived from an EMBL/GenBank/DDBJ whole genome shotgun (WGS) entry which is preliminary data.</text>
</comment>
<sequence>MCLFYIYKTRKAAATGAPPFTLSPLALAAPGEEPAEQKGAQTLSPGGQRQSQGCVGAPQGAWAWPPAAGQGWGGGSLGWEELWALPSPLPRLVSTQGETVRGWAETRPLSAASSQCPPWAGGCGPWSRGANGPLRSCYRPEQSRGAKAT</sequence>
<evidence type="ECO:0000313" key="3">
    <source>
        <dbReference type="Proteomes" id="UP000827986"/>
    </source>
</evidence>
<protein>
    <submittedName>
        <fullName evidence="2">Uncharacterized protein</fullName>
    </submittedName>
</protein>
<dbReference type="Proteomes" id="UP000827986">
    <property type="component" value="Unassembled WGS sequence"/>
</dbReference>
<feature type="compositionally biased region" description="Polar residues" evidence="1">
    <location>
        <begin position="39"/>
        <end position="53"/>
    </location>
</feature>
<organism evidence="2 3">
    <name type="scientific">Mauremys mutica</name>
    <name type="common">yellowpond turtle</name>
    <dbReference type="NCBI Taxonomy" id="74926"/>
    <lineage>
        <taxon>Eukaryota</taxon>
        <taxon>Metazoa</taxon>
        <taxon>Chordata</taxon>
        <taxon>Craniata</taxon>
        <taxon>Vertebrata</taxon>
        <taxon>Euteleostomi</taxon>
        <taxon>Archelosauria</taxon>
        <taxon>Testudinata</taxon>
        <taxon>Testudines</taxon>
        <taxon>Cryptodira</taxon>
        <taxon>Durocryptodira</taxon>
        <taxon>Testudinoidea</taxon>
        <taxon>Geoemydidae</taxon>
        <taxon>Geoemydinae</taxon>
        <taxon>Mauremys</taxon>
    </lineage>
</organism>
<proteinExistence type="predicted"/>
<dbReference type="EMBL" id="JAHDVG010000471">
    <property type="protein sequence ID" value="KAH1179909.1"/>
    <property type="molecule type" value="Genomic_DNA"/>
</dbReference>
<name>A0A9D4B483_9SAUR</name>
<evidence type="ECO:0000256" key="1">
    <source>
        <dbReference type="SAM" id="MobiDB-lite"/>
    </source>
</evidence>
<reference evidence="2" key="1">
    <citation type="submission" date="2021-09" db="EMBL/GenBank/DDBJ databases">
        <title>The genome of Mauremys mutica provides insights into the evolution of semi-aquatic lifestyle.</title>
        <authorList>
            <person name="Gong S."/>
            <person name="Gao Y."/>
        </authorList>
    </citation>
    <scope>NUCLEOTIDE SEQUENCE</scope>
    <source>
        <strain evidence="2">MM-2020</strain>
        <tissue evidence="2">Muscle</tissue>
    </source>
</reference>
<keyword evidence="3" id="KW-1185">Reference proteome</keyword>
<gene>
    <name evidence="2" type="ORF">KIL84_005959</name>
</gene>
<feature type="region of interest" description="Disordered" evidence="1">
    <location>
        <begin position="123"/>
        <end position="149"/>
    </location>
</feature>
<feature type="region of interest" description="Disordered" evidence="1">
    <location>
        <begin position="30"/>
        <end position="75"/>
    </location>
</feature>
<dbReference type="AlphaFoldDB" id="A0A9D4B483"/>